<proteinExistence type="predicted"/>
<gene>
    <name evidence="1" type="ORF">BRAFLDRAFT_77309</name>
</gene>
<protein>
    <submittedName>
        <fullName evidence="1">Uncharacterized protein</fullName>
    </submittedName>
</protein>
<evidence type="ECO:0000313" key="1">
    <source>
        <dbReference type="EMBL" id="EEN53799.1"/>
    </source>
</evidence>
<accession>C3Z1A0</accession>
<dbReference type="AlphaFoldDB" id="C3Z1A0"/>
<reference evidence="1" key="1">
    <citation type="journal article" date="2008" name="Nature">
        <title>The amphioxus genome and the evolution of the chordate karyotype.</title>
        <authorList>
            <consortium name="US DOE Joint Genome Institute (JGI-PGF)"/>
            <person name="Putnam N.H."/>
            <person name="Butts T."/>
            <person name="Ferrier D.E.K."/>
            <person name="Furlong R.F."/>
            <person name="Hellsten U."/>
            <person name="Kawashima T."/>
            <person name="Robinson-Rechavi M."/>
            <person name="Shoguchi E."/>
            <person name="Terry A."/>
            <person name="Yu J.-K."/>
            <person name="Benito-Gutierrez E.L."/>
            <person name="Dubchak I."/>
            <person name="Garcia-Fernandez J."/>
            <person name="Gibson-Brown J.J."/>
            <person name="Grigoriev I.V."/>
            <person name="Horton A.C."/>
            <person name="de Jong P.J."/>
            <person name="Jurka J."/>
            <person name="Kapitonov V.V."/>
            <person name="Kohara Y."/>
            <person name="Kuroki Y."/>
            <person name="Lindquist E."/>
            <person name="Lucas S."/>
            <person name="Osoegawa K."/>
            <person name="Pennacchio L.A."/>
            <person name="Salamov A.A."/>
            <person name="Satou Y."/>
            <person name="Sauka-Spengler T."/>
            <person name="Schmutz J."/>
            <person name="Shin-I T."/>
            <person name="Toyoda A."/>
            <person name="Bronner-Fraser M."/>
            <person name="Fujiyama A."/>
            <person name="Holland L.Z."/>
            <person name="Holland P.W.H."/>
            <person name="Satoh N."/>
            <person name="Rokhsar D.S."/>
        </authorList>
    </citation>
    <scope>NUCLEOTIDE SEQUENCE [LARGE SCALE GENOMIC DNA]</scope>
    <source>
        <strain evidence="1">S238N-H82</strain>
        <tissue evidence="1">Testes</tissue>
    </source>
</reference>
<organism>
    <name type="scientific">Branchiostoma floridae</name>
    <name type="common">Florida lancelet</name>
    <name type="synonym">Amphioxus</name>
    <dbReference type="NCBI Taxonomy" id="7739"/>
    <lineage>
        <taxon>Eukaryota</taxon>
        <taxon>Metazoa</taxon>
        <taxon>Chordata</taxon>
        <taxon>Cephalochordata</taxon>
        <taxon>Leptocardii</taxon>
        <taxon>Amphioxiformes</taxon>
        <taxon>Branchiostomatidae</taxon>
        <taxon>Branchiostoma</taxon>
    </lineage>
</organism>
<dbReference type="EMBL" id="GG666571">
    <property type="protein sequence ID" value="EEN53799.1"/>
    <property type="molecule type" value="Genomic_DNA"/>
</dbReference>
<sequence length="179" mass="19525">MTITALKRLEEKAQLAGHGELPKYSATLRHALKKERDPLLGEMILSSLGSEIDERVESAANPADVPSRSLSKLDAKLEPALWKHMQEVYGGPEGYTIDYMSLDSNVHLDCKGRPLRHYTPWPTPLSAGVNLVAQNPVVNGNTGQRENGPTPANAYVIFTSSDELIDLAHTRMISAAIPA</sequence>
<name>C3Z1A0_BRAFL</name>
<dbReference type="InParanoid" id="C3Z1A0"/>